<dbReference type="EMBL" id="JBHSWN010000001">
    <property type="protein sequence ID" value="MFC6788286.1"/>
    <property type="molecule type" value="Genomic_DNA"/>
</dbReference>
<sequence length="77" mass="8400">MFRSLFLGAVCVGLGVASAQARSTRSASAEQPAVQETSSVRPVAVIENESQPVCTHTRRRLWLEGEGWVVRKIATCR</sequence>
<evidence type="ECO:0000313" key="3">
    <source>
        <dbReference type="Proteomes" id="UP001596292"/>
    </source>
</evidence>
<comment type="caution">
    <text evidence="2">The sequence shown here is derived from an EMBL/GenBank/DDBJ whole genome shotgun (WGS) entry which is preliminary data.</text>
</comment>
<accession>A0ABW2BDU3</accession>
<evidence type="ECO:0000256" key="1">
    <source>
        <dbReference type="SAM" id="SignalP"/>
    </source>
</evidence>
<keyword evidence="3" id="KW-1185">Reference proteome</keyword>
<reference evidence="3" key="1">
    <citation type="journal article" date="2019" name="Int. J. Syst. Evol. Microbiol.">
        <title>The Global Catalogue of Microorganisms (GCM) 10K type strain sequencing project: providing services to taxonomists for standard genome sequencing and annotation.</title>
        <authorList>
            <consortium name="The Broad Institute Genomics Platform"/>
            <consortium name="The Broad Institute Genome Sequencing Center for Infectious Disease"/>
            <person name="Wu L."/>
            <person name="Ma J."/>
        </authorList>
    </citation>
    <scope>NUCLEOTIDE SEQUENCE [LARGE SCALE GENOMIC DNA]</scope>
    <source>
        <strain evidence="3">CCUG 48316</strain>
    </source>
</reference>
<proteinExistence type="predicted"/>
<gene>
    <name evidence="2" type="ORF">ACFQE0_00755</name>
</gene>
<organism evidence="2 3">
    <name type="scientific">Methylobacterium komagatae</name>
    <dbReference type="NCBI Taxonomy" id="374425"/>
    <lineage>
        <taxon>Bacteria</taxon>
        <taxon>Pseudomonadati</taxon>
        <taxon>Pseudomonadota</taxon>
        <taxon>Alphaproteobacteria</taxon>
        <taxon>Hyphomicrobiales</taxon>
        <taxon>Methylobacteriaceae</taxon>
        <taxon>Methylobacterium</taxon>
    </lineage>
</organism>
<dbReference type="Proteomes" id="UP001596292">
    <property type="component" value="Unassembled WGS sequence"/>
</dbReference>
<feature type="chain" id="PRO_5045496858" evidence="1">
    <location>
        <begin position="22"/>
        <end position="77"/>
    </location>
</feature>
<feature type="signal peptide" evidence="1">
    <location>
        <begin position="1"/>
        <end position="21"/>
    </location>
</feature>
<evidence type="ECO:0000313" key="2">
    <source>
        <dbReference type="EMBL" id="MFC6788286.1"/>
    </source>
</evidence>
<keyword evidence="1" id="KW-0732">Signal</keyword>
<protein>
    <submittedName>
        <fullName evidence="2">Uncharacterized protein</fullName>
    </submittedName>
</protein>
<name>A0ABW2BDU3_9HYPH</name>
<dbReference type="RefSeq" id="WP_378966144.1">
    <property type="nucleotide sequence ID" value="NZ_JBHSWN010000001.1"/>
</dbReference>